<evidence type="ECO:0000313" key="2">
    <source>
        <dbReference type="Proteomes" id="UP001054945"/>
    </source>
</evidence>
<accession>A0AAV4P5B7</accession>
<protein>
    <submittedName>
        <fullName evidence="1">Uncharacterized protein</fullName>
    </submittedName>
</protein>
<evidence type="ECO:0000313" key="1">
    <source>
        <dbReference type="EMBL" id="GIX91160.1"/>
    </source>
</evidence>
<dbReference type="EMBL" id="BPLR01003999">
    <property type="protein sequence ID" value="GIX91160.1"/>
    <property type="molecule type" value="Genomic_DNA"/>
</dbReference>
<organism evidence="1 2">
    <name type="scientific">Caerostris extrusa</name>
    <name type="common">Bark spider</name>
    <name type="synonym">Caerostris bankana</name>
    <dbReference type="NCBI Taxonomy" id="172846"/>
    <lineage>
        <taxon>Eukaryota</taxon>
        <taxon>Metazoa</taxon>
        <taxon>Ecdysozoa</taxon>
        <taxon>Arthropoda</taxon>
        <taxon>Chelicerata</taxon>
        <taxon>Arachnida</taxon>
        <taxon>Araneae</taxon>
        <taxon>Araneomorphae</taxon>
        <taxon>Entelegynae</taxon>
        <taxon>Araneoidea</taxon>
        <taxon>Araneidae</taxon>
        <taxon>Caerostris</taxon>
    </lineage>
</organism>
<comment type="caution">
    <text evidence="1">The sequence shown here is derived from an EMBL/GenBank/DDBJ whole genome shotgun (WGS) entry which is preliminary data.</text>
</comment>
<name>A0AAV4P5B7_CAEEX</name>
<gene>
    <name evidence="1" type="ORF">CEXT_613331</name>
</gene>
<proteinExistence type="predicted"/>
<dbReference type="Proteomes" id="UP001054945">
    <property type="component" value="Unassembled WGS sequence"/>
</dbReference>
<reference evidence="1 2" key="1">
    <citation type="submission" date="2021-06" db="EMBL/GenBank/DDBJ databases">
        <title>Caerostris extrusa draft genome.</title>
        <authorList>
            <person name="Kono N."/>
            <person name="Arakawa K."/>
        </authorList>
    </citation>
    <scope>NUCLEOTIDE SEQUENCE [LARGE SCALE GENOMIC DNA]</scope>
</reference>
<keyword evidence="2" id="KW-1185">Reference proteome</keyword>
<sequence>MVMLNVENRKIEAVYRLDFFVLSTISSQKKGIKATLSTTHSFRPNKPNLIKEKIWHDLIKCFSENRKSKIEAKYLVGFPGVSTLPYEKNGNLAILSKTHRLRVFKLEAKYLVGVPDIFYNTISKTLEQNNTFNNPQSLGSFSGRMDHKSYLERNIVFEGLLNEFIGLSSKEADETLFNLKPNTCWYIPVKCSLKMELEIARCSQMELFH</sequence>
<dbReference type="AlphaFoldDB" id="A0AAV4P5B7"/>